<dbReference type="Gene3D" id="1.10.1200.10">
    <property type="entry name" value="ACP-like"/>
    <property type="match status" value="1"/>
</dbReference>
<protein>
    <submittedName>
        <fullName evidence="3">Acyl carrier protein</fullName>
    </submittedName>
</protein>
<dbReference type="SMART" id="SM00823">
    <property type="entry name" value="PKS_PP"/>
    <property type="match status" value="1"/>
</dbReference>
<dbReference type="Proteomes" id="UP000281028">
    <property type="component" value="Unassembled WGS sequence"/>
</dbReference>
<dbReference type="OrthoDB" id="678647at2"/>
<name>A0A433WFP1_9BACT</name>
<comment type="caution">
    <text evidence="3">The sequence shown here is derived from an EMBL/GenBank/DDBJ whole genome shotgun (WGS) entry which is preliminary data.</text>
</comment>
<dbReference type="PROSITE" id="PS50075">
    <property type="entry name" value="CARRIER"/>
    <property type="match status" value="1"/>
</dbReference>
<organism evidence="3 4">
    <name type="scientific">Chitinophaga solisilvae</name>
    <dbReference type="NCBI Taxonomy" id="1233460"/>
    <lineage>
        <taxon>Bacteria</taxon>
        <taxon>Pseudomonadati</taxon>
        <taxon>Bacteroidota</taxon>
        <taxon>Chitinophagia</taxon>
        <taxon>Chitinophagales</taxon>
        <taxon>Chitinophagaceae</taxon>
        <taxon>Chitinophaga</taxon>
    </lineage>
</organism>
<dbReference type="EMBL" id="RIAR02000001">
    <property type="protein sequence ID" value="NSL87197.1"/>
    <property type="molecule type" value="Genomic_DNA"/>
</dbReference>
<keyword evidence="1" id="KW-0596">Phosphopantetheine</keyword>
<keyword evidence="4" id="KW-1185">Reference proteome</keyword>
<dbReference type="AlphaFoldDB" id="A0A433WFP1"/>
<accession>A0A433WFP1</accession>
<dbReference type="GO" id="GO:0031177">
    <property type="term" value="F:phosphopantetheine binding"/>
    <property type="evidence" value="ECO:0007669"/>
    <property type="project" value="InterPro"/>
</dbReference>
<dbReference type="InterPro" id="IPR009081">
    <property type="entry name" value="PP-bd_ACP"/>
</dbReference>
<dbReference type="InterPro" id="IPR036736">
    <property type="entry name" value="ACP-like_sf"/>
</dbReference>
<evidence type="ECO:0000313" key="4">
    <source>
        <dbReference type="Proteomes" id="UP000281028"/>
    </source>
</evidence>
<evidence type="ECO:0000256" key="2">
    <source>
        <dbReference type="ARBA" id="ARBA00022553"/>
    </source>
</evidence>
<keyword evidence="2" id="KW-0597">Phosphoprotein</keyword>
<evidence type="ECO:0000256" key="1">
    <source>
        <dbReference type="ARBA" id="ARBA00022450"/>
    </source>
</evidence>
<gene>
    <name evidence="3" type="ORF">ECE50_010180</name>
</gene>
<reference evidence="3" key="1">
    <citation type="submission" date="2020-05" db="EMBL/GenBank/DDBJ databases">
        <title>Chitinophaga laudate sp. nov., isolated from a tropical peat swamp.</title>
        <authorList>
            <person name="Goh C.B.S."/>
            <person name="Lee M.S."/>
            <person name="Parimannan S."/>
            <person name="Pasbakhsh P."/>
            <person name="Yule C.M."/>
            <person name="Rajandas H."/>
            <person name="Loke S."/>
            <person name="Croft L."/>
            <person name="Tan J.B.L."/>
        </authorList>
    </citation>
    <scope>NUCLEOTIDE SEQUENCE</scope>
    <source>
        <strain evidence="3">Mgbs1</strain>
    </source>
</reference>
<dbReference type="InterPro" id="IPR020806">
    <property type="entry name" value="PKS_PP-bd"/>
</dbReference>
<evidence type="ECO:0000313" key="3">
    <source>
        <dbReference type="EMBL" id="NSL87197.1"/>
    </source>
</evidence>
<dbReference type="Pfam" id="PF00550">
    <property type="entry name" value="PP-binding"/>
    <property type="match status" value="1"/>
</dbReference>
<sequence>MKQPIESTLINAISHSAGIPANAINPAQSLDDLGMTSILAVQLLSQMQDQLGIKADLSELSTSNTIGEIASYLESKA</sequence>
<proteinExistence type="predicted"/>
<dbReference type="SUPFAM" id="SSF47336">
    <property type="entry name" value="ACP-like"/>
    <property type="match status" value="1"/>
</dbReference>